<dbReference type="EMBL" id="BT084104">
    <property type="protein sequence ID" value="ACR34457.1"/>
    <property type="molecule type" value="mRNA"/>
</dbReference>
<dbReference type="AntiFam" id="ANF00062">
    <property type="entry name" value="Shadow ORF (opposite ABC transporter protein)"/>
</dbReference>
<name>C4IZV7_MAIZE</name>
<reference evidence="1" key="2">
    <citation type="submission" date="2012-06" db="EMBL/GenBank/DDBJ databases">
        <authorList>
            <person name="Yu Y."/>
            <person name="Currie J."/>
            <person name="Lomeli R."/>
            <person name="Angelova A."/>
            <person name="Collura K."/>
            <person name="Wissotski M."/>
            <person name="Campos D."/>
            <person name="Kudrna D."/>
            <person name="Golser W."/>
            <person name="Ashely E."/>
            <person name="Descour A."/>
            <person name="Fernandes J."/>
            <person name="Soderlund C."/>
            <person name="Walbot V."/>
        </authorList>
    </citation>
    <scope>NUCLEOTIDE SEQUENCE</scope>
    <source>
        <strain evidence="1">B73</strain>
    </source>
</reference>
<evidence type="ECO:0000313" key="1">
    <source>
        <dbReference type="EMBL" id="ACR34457.1"/>
    </source>
</evidence>
<proteinExistence type="evidence at transcript level"/>
<accession>C4IZV7</accession>
<sequence length="201" mass="21725">MVSRDSQWHTSTSGLHTLVWIQINCGLPNNRGRYCPLLLGSASISEASLMLLVASNFGPCSCLFTKAVYMPSRSRSSSCVPLSTIRPSEMTATVSALLTVESRWAITRTVLPFIKESIASCTRYSLSASRALVASSRRSTRGFISKALAMAILCFCPPDNLIPRSPTTVLYWSGKPHMKLCAFAILAALSTSAKFVVPSSP</sequence>
<protein>
    <submittedName>
        <fullName evidence="1">Uncharacterized protein</fullName>
    </submittedName>
</protein>
<dbReference type="AlphaFoldDB" id="C4IZV7"/>
<organism evidence="1">
    <name type="scientific">Zea mays</name>
    <name type="common">Maize</name>
    <dbReference type="NCBI Taxonomy" id="4577"/>
    <lineage>
        <taxon>Eukaryota</taxon>
        <taxon>Viridiplantae</taxon>
        <taxon>Streptophyta</taxon>
        <taxon>Embryophyta</taxon>
        <taxon>Tracheophyta</taxon>
        <taxon>Spermatophyta</taxon>
        <taxon>Magnoliopsida</taxon>
        <taxon>Liliopsida</taxon>
        <taxon>Poales</taxon>
        <taxon>Poaceae</taxon>
        <taxon>PACMAD clade</taxon>
        <taxon>Panicoideae</taxon>
        <taxon>Andropogonodae</taxon>
        <taxon>Andropogoneae</taxon>
        <taxon>Tripsacinae</taxon>
        <taxon>Zea</taxon>
    </lineage>
</organism>
<reference evidence="1" key="1">
    <citation type="journal article" date="2009" name="PLoS Genet.">
        <title>Sequencing, mapping, and analysis of 27,455 maize full-length cDNAs.</title>
        <authorList>
            <person name="Soderlund C."/>
            <person name="Descour A."/>
            <person name="Kudrna D."/>
            <person name="Bomhoff M."/>
            <person name="Boyd L."/>
            <person name="Currie J."/>
            <person name="Angelova A."/>
            <person name="Collura K."/>
            <person name="Wissotski M."/>
            <person name="Ashley E."/>
            <person name="Morrow D."/>
            <person name="Fernandes J."/>
            <person name="Walbot V."/>
            <person name="Yu Y."/>
        </authorList>
    </citation>
    <scope>NUCLEOTIDE SEQUENCE</scope>
    <source>
        <strain evidence="1">B73</strain>
    </source>
</reference>